<evidence type="ECO:0000313" key="1">
    <source>
        <dbReference type="EMBL" id="CAK5101482.1"/>
    </source>
</evidence>
<proteinExistence type="predicted"/>
<dbReference type="EMBL" id="CAVMJV010000110">
    <property type="protein sequence ID" value="CAK5101482.1"/>
    <property type="molecule type" value="Genomic_DNA"/>
</dbReference>
<gene>
    <name evidence="1" type="ORF">MENTE1834_LOCUS42301</name>
</gene>
<organism evidence="1 2">
    <name type="scientific">Meloidogyne enterolobii</name>
    <name type="common">Root-knot nematode worm</name>
    <name type="synonym">Meloidogyne mayaguensis</name>
    <dbReference type="NCBI Taxonomy" id="390850"/>
    <lineage>
        <taxon>Eukaryota</taxon>
        <taxon>Metazoa</taxon>
        <taxon>Ecdysozoa</taxon>
        <taxon>Nematoda</taxon>
        <taxon>Chromadorea</taxon>
        <taxon>Rhabditida</taxon>
        <taxon>Tylenchina</taxon>
        <taxon>Tylenchomorpha</taxon>
        <taxon>Tylenchoidea</taxon>
        <taxon>Meloidogynidae</taxon>
        <taxon>Meloidogyninae</taxon>
        <taxon>Meloidogyne</taxon>
    </lineage>
</organism>
<keyword evidence="2" id="KW-1185">Reference proteome</keyword>
<evidence type="ECO:0000313" key="2">
    <source>
        <dbReference type="Proteomes" id="UP001497535"/>
    </source>
</evidence>
<reference evidence="1" key="1">
    <citation type="submission" date="2023-11" db="EMBL/GenBank/DDBJ databases">
        <authorList>
            <person name="Poullet M."/>
        </authorList>
    </citation>
    <scope>NUCLEOTIDE SEQUENCE</scope>
    <source>
        <strain evidence="1">E1834</strain>
    </source>
</reference>
<accession>A0ACB1ARA1</accession>
<sequence>MWSASMFSQSALFQVNKRRDLAKNTLEQFERSPIISYQSWSTKELYSAIRSFGLLNLDGEIKVRKKGIFYKKNLFGRVWIFFMGWNRGIMGFHGSTLKICE</sequence>
<name>A0ACB1ARA1_MELEN</name>
<protein>
    <submittedName>
        <fullName evidence="1">Uncharacterized protein</fullName>
    </submittedName>
</protein>
<dbReference type="Proteomes" id="UP001497535">
    <property type="component" value="Unassembled WGS sequence"/>
</dbReference>
<comment type="caution">
    <text evidence="1">The sequence shown here is derived from an EMBL/GenBank/DDBJ whole genome shotgun (WGS) entry which is preliminary data.</text>
</comment>